<dbReference type="SMART" id="SM00065">
    <property type="entry name" value="GAF"/>
    <property type="match status" value="1"/>
</dbReference>
<dbReference type="SUPFAM" id="SSF55781">
    <property type="entry name" value="GAF domain-like"/>
    <property type="match status" value="2"/>
</dbReference>
<accession>A0A953J3Q5</accession>
<dbReference type="Gene3D" id="3.30.450.40">
    <property type="match status" value="1"/>
</dbReference>
<evidence type="ECO:0000313" key="2">
    <source>
        <dbReference type="EMBL" id="MBZ0155003.1"/>
    </source>
</evidence>
<dbReference type="InterPro" id="IPR003018">
    <property type="entry name" value="GAF"/>
</dbReference>
<proteinExistence type="predicted"/>
<reference evidence="2" key="1">
    <citation type="journal article" date="2021" name="bioRxiv">
        <title>Unraveling nitrogen, sulfur and carbon metabolic pathways and microbial community transcriptional responses to substrate deprivation and toxicity stresses in a bioreactor mimicking anoxic brackish coastal sediment conditions.</title>
        <authorList>
            <person name="Martins P.D."/>
            <person name="Echeveste M.J."/>
            <person name="Arshad A."/>
            <person name="Kurth J."/>
            <person name="Ouboter H."/>
            <person name="Jetten M.S.M."/>
            <person name="Welte C.U."/>
        </authorList>
    </citation>
    <scope>NUCLEOTIDE SEQUENCE</scope>
    <source>
        <strain evidence="2">MAG_39</strain>
    </source>
</reference>
<organism evidence="2 3">
    <name type="scientific">Candidatus Nitrobium versatile</name>
    <dbReference type="NCBI Taxonomy" id="2884831"/>
    <lineage>
        <taxon>Bacteria</taxon>
        <taxon>Pseudomonadati</taxon>
        <taxon>Nitrospirota</taxon>
        <taxon>Nitrospiria</taxon>
        <taxon>Nitrospirales</taxon>
        <taxon>Nitrospiraceae</taxon>
        <taxon>Candidatus Nitrobium</taxon>
    </lineage>
</organism>
<dbReference type="Pfam" id="PF01590">
    <property type="entry name" value="GAF"/>
    <property type="match status" value="1"/>
</dbReference>
<evidence type="ECO:0000259" key="1">
    <source>
        <dbReference type="SMART" id="SM00065"/>
    </source>
</evidence>
<dbReference type="AlphaFoldDB" id="A0A953J3Q5"/>
<name>A0A953J3Q5_9BACT</name>
<dbReference type="Proteomes" id="UP000705867">
    <property type="component" value="Unassembled WGS sequence"/>
</dbReference>
<gene>
    <name evidence="2" type="ORF">K8I29_02165</name>
</gene>
<evidence type="ECO:0000313" key="3">
    <source>
        <dbReference type="Proteomes" id="UP000705867"/>
    </source>
</evidence>
<feature type="domain" description="GAF" evidence="1">
    <location>
        <begin position="418"/>
        <end position="579"/>
    </location>
</feature>
<reference evidence="2" key="2">
    <citation type="submission" date="2021-08" db="EMBL/GenBank/DDBJ databases">
        <authorList>
            <person name="Dalcin Martins P."/>
        </authorList>
    </citation>
    <scope>NUCLEOTIDE SEQUENCE</scope>
    <source>
        <strain evidence="2">MAG_39</strain>
    </source>
</reference>
<dbReference type="EMBL" id="JAIOIV010000017">
    <property type="protein sequence ID" value="MBZ0155003.1"/>
    <property type="molecule type" value="Genomic_DNA"/>
</dbReference>
<protein>
    <submittedName>
        <fullName evidence="2">GAF domain-containing protein</fullName>
    </submittedName>
</protein>
<comment type="caution">
    <text evidence="2">The sequence shown here is derived from an EMBL/GenBank/DDBJ whole genome shotgun (WGS) entry which is preliminary data.</text>
</comment>
<sequence>MTKTLQNEEATKLVTLINGTDATYINAILNDISDGLEIISGFPRNRIYLSLPPWYGSMKQVLEPFHVRGYSQQLVKTTLIATDDGVSENSFSLSRPLQKTQEAKAFRSSKPLMAVEYAEVDMEGSVLLGEALDIKSSLLFPLISEGRVLGVVAIDSPEQTGQDVFLSFKDVLAKFLGAIARKLSEVIDYWAPVIQERRAEEVMKAYKASLILELPIQEGMADLAVLMVSSVDIMCGERIECLVPFSLASREENDRKLFDETLRDHKYTGRMILGSRSFVLTSELMEKGHDKVKFTSEASNTPSFFSLRDFACSFEIELEKKAGFTAAICYPVVDRQKNLLYAVIFYLKQKAVKMVKAMLPKVEGKSLLKSKMKALESRINAVLYGLSASSLVTDHLIKICQVNKRYEDFNKMKDIRRGLTEFLHTILYNIMVVSGADCGTIGVLGNINGKKYVIVEREGGIVVGAKAGDIHNYIRPVRVGTPGELLTKELSLSGMSAAQGKIKVAHGIEGVENDRFMPCPGMKSTIAVPIRVGQETIAMINLGSRKKYFFSEKTQKLLEMISEIVGANVHKLIMKYEVSVEVLKLYGGRYPYIKNDALNYLAELYHSYFIDLPKFLDDILKNYKSRRRDRKDKDNHITLKDIKTTYLDSSLERINLEEYLEKADNDIANYIYLMLTNRKASFFDAVQDAYSRHDISRNVALLVYEKAKLTLAKPLVTRIAVHLNVCSENYKGNYDEKKKIERFRQFYKKTIGIKI</sequence>
<dbReference type="InterPro" id="IPR029016">
    <property type="entry name" value="GAF-like_dom_sf"/>
</dbReference>